<name>A0A928Z1X7_9CYAN</name>
<evidence type="ECO:0000313" key="2">
    <source>
        <dbReference type="EMBL" id="MBE9029806.1"/>
    </source>
</evidence>
<organism evidence="2 3">
    <name type="scientific">Romeriopsis navalis LEGE 11480</name>
    <dbReference type="NCBI Taxonomy" id="2777977"/>
    <lineage>
        <taxon>Bacteria</taxon>
        <taxon>Bacillati</taxon>
        <taxon>Cyanobacteriota</taxon>
        <taxon>Cyanophyceae</taxon>
        <taxon>Leptolyngbyales</taxon>
        <taxon>Leptolyngbyaceae</taxon>
        <taxon>Romeriopsis</taxon>
        <taxon>Romeriopsis navalis</taxon>
    </lineage>
</organism>
<dbReference type="GO" id="GO:0005737">
    <property type="term" value="C:cytoplasm"/>
    <property type="evidence" value="ECO:0007669"/>
    <property type="project" value="TreeGrafter"/>
</dbReference>
<proteinExistence type="predicted"/>
<gene>
    <name evidence="2" type="ORF">IQ266_08705</name>
</gene>
<dbReference type="PANTHER" id="PTHR13369">
    <property type="match status" value="1"/>
</dbReference>
<dbReference type="InterPro" id="IPR025714">
    <property type="entry name" value="Methyltranfer_dom"/>
</dbReference>
<protein>
    <submittedName>
        <fullName evidence="2">SAM-dependent methyltransferase</fullName>
    </submittedName>
</protein>
<dbReference type="InterPro" id="IPR029063">
    <property type="entry name" value="SAM-dependent_MTases_sf"/>
</dbReference>
<dbReference type="AlphaFoldDB" id="A0A928Z1X7"/>
<sequence>MPSNEQPSGPKVQFVDSLRSSLENHEFVRLTLTGYRGEEQQLNSLRLQLVRLKAGLRLAFTYRYKTKEIVKNLEMTAGINQVETLLGVNFVNARLFTTVQDVQLNYNKRLKPRLVVSKPTFPGAVEALPQGNDRQKQRYIEPANNIYLQALGISNAQGHILRTREAKFKQINKFIEIVESLYQASDLAQRDSITILDMGSGKGYLTFALYDFLNNVLDQSAVVTGIEARPELVDFCNQTAAQAQFDQLKFESGTIQSMVKRPMDMAIALHACDTATDDVIFTSIQANASIIVLAPCCHKQIRRELNQSAEVKAIWEFGILLERQAQLVTDRLRSLFLALHGYQTKVFEFISSEHTDKNIMITATKSAKSRNRDAILQQIQQIKQLYGIRSYYLEDLLAAHARLQPNLEQLIKPSATDNSGDLGG</sequence>
<dbReference type="Proteomes" id="UP000625316">
    <property type="component" value="Unassembled WGS sequence"/>
</dbReference>
<dbReference type="Gene3D" id="3.40.50.150">
    <property type="entry name" value="Vaccinia Virus protein VP39"/>
    <property type="match status" value="1"/>
</dbReference>
<dbReference type="Pfam" id="PF13679">
    <property type="entry name" value="Methyltransf_32"/>
    <property type="match status" value="1"/>
</dbReference>
<evidence type="ECO:0000259" key="1">
    <source>
        <dbReference type="Pfam" id="PF13679"/>
    </source>
</evidence>
<feature type="domain" description="Methyltransferase" evidence="1">
    <location>
        <begin position="167"/>
        <end position="303"/>
    </location>
</feature>
<dbReference type="GO" id="GO:0008168">
    <property type="term" value="F:methyltransferase activity"/>
    <property type="evidence" value="ECO:0007669"/>
    <property type="project" value="UniProtKB-KW"/>
</dbReference>
<dbReference type="GO" id="GO:0032259">
    <property type="term" value="P:methylation"/>
    <property type="evidence" value="ECO:0007669"/>
    <property type="project" value="UniProtKB-KW"/>
</dbReference>
<dbReference type="CDD" id="cd02440">
    <property type="entry name" value="AdoMet_MTases"/>
    <property type="match status" value="1"/>
</dbReference>
<reference evidence="2" key="1">
    <citation type="submission" date="2020-10" db="EMBL/GenBank/DDBJ databases">
        <authorList>
            <person name="Castelo-Branco R."/>
            <person name="Eusebio N."/>
            <person name="Adriana R."/>
            <person name="Vieira A."/>
            <person name="Brugerolle De Fraissinette N."/>
            <person name="Rezende De Castro R."/>
            <person name="Schneider M.P."/>
            <person name="Vasconcelos V."/>
            <person name="Leao P.N."/>
        </authorList>
    </citation>
    <scope>NUCLEOTIDE SEQUENCE</scope>
    <source>
        <strain evidence="2">LEGE 11480</strain>
    </source>
</reference>
<dbReference type="RefSeq" id="WP_264324623.1">
    <property type="nucleotide sequence ID" value="NZ_JADEXQ010000022.1"/>
</dbReference>
<comment type="caution">
    <text evidence="2">The sequence shown here is derived from an EMBL/GenBank/DDBJ whole genome shotgun (WGS) entry which is preliminary data.</text>
</comment>
<accession>A0A928Z1X7</accession>
<dbReference type="EMBL" id="JADEXQ010000022">
    <property type="protein sequence ID" value="MBE9029806.1"/>
    <property type="molecule type" value="Genomic_DNA"/>
</dbReference>
<keyword evidence="2" id="KW-0489">Methyltransferase</keyword>
<keyword evidence="3" id="KW-1185">Reference proteome</keyword>
<keyword evidence="2" id="KW-0808">Transferase</keyword>
<dbReference type="SUPFAM" id="SSF53335">
    <property type="entry name" value="S-adenosyl-L-methionine-dependent methyltransferases"/>
    <property type="match status" value="1"/>
</dbReference>
<dbReference type="PANTHER" id="PTHR13369:SF3">
    <property type="entry name" value="METHYLTRANSFERASE DOMAIN-CONTAINING PROTEIN"/>
    <property type="match status" value="1"/>
</dbReference>
<evidence type="ECO:0000313" key="3">
    <source>
        <dbReference type="Proteomes" id="UP000625316"/>
    </source>
</evidence>